<proteinExistence type="inferred from homology"/>
<dbReference type="InterPro" id="IPR004839">
    <property type="entry name" value="Aminotransferase_I/II_large"/>
</dbReference>
<dbReference type="InterPro" id="IPR015424">
    <property type="entry name" value="PyrdxlP-dep_Trfase"/>
</dbReference>
<organism evidence="7 8">
    <name type="scientific">[Torrubiella] hemipterigena</name>
    <dbReference type="NCBI Taxonomy" id="1531966"/>
    <lineage>
        <taxon>Eukaryota</taxon>
        <taxon>Fungi</taxon>
        <taxon>Dikarya</taxon>
        <taxon>Ascomycota</taxon>
        <taxon>Pezizomycotina</taxon>
        <taxon>Sordariomycetes</taxon>
        <taxon>Hypocreomycetidae</taxon>
        <taxon>Hypocreales</taxon>
        <taxon>Clavicipitaceae</taxon>
        <taxon>Clavicipitaceae incertae sedis</taxon>
        <taxon>'Torrubiella' clade</taxon>
    </lineage>
</organism>
<dbReference type="SUPFAM" id="SSF53383">
    <property type="entry name" value="PLP-dependent transferases"/>
    <property type="match status" value="1"/>
</dbReference>
<dbReference type="InterPro" id="IPR050087">
    <property type="entry name" value="AON_synthase_class-II"/>
</dbReference>
<comment type="cofactor">
    <cofactor evidence="1 5">
        <name>pyridoxal 5'-phosphate</name>
        <dbReference type="ChEBI" id="CHEBI:597326"/>
    </cofactor>
</comment>
<dbReference type="GO" id="GO:0009102">
    <property type="term" value="P:biotin biosynthetic process"/>
    <property type="evidence" value="ECO:0007669"/>
    <property type="project" value="TreeGrafter"/>
</dbReference>
<accession>A0A0A1T3M7</accession>
<dbReference type="GO" id="GO:0030170">
    <property type="term" value="F:pyridoxal phosphate binding"/>
    <property type="evidence" value="ECO:0007669"/>
    <property type="project" value="InterPro"/>
</dbReference>
<dbReference type="EMBL" id="CDHN01000004">
    <property type="protein sequence ID" value="CEJ91776.1"/>
    <property type="molecule type" value="Genomic_DNA"/>
</dbReference>
<evidence type="ECO:0000259" key="6">
    <source>
        <dbReference type="Pfam" id="PF00155"/>
    </source>
</evidence>
<protein>
    <recommendedName>
        <fullName evidence="6">Aminotransferase class I/classII large domain-containing protein</fullName>
    </recommendedName>
</protein>
<feature type="domain" description="Aminotransferase class I/classII large" evidence="6">
    <location>
        <begin position="34"/>
        <end position="413"/>
    </location>
</feature>
<comment type="similarity">
    <text evidence="2">Belongs to the class-II pyridoxal-phosphate-dependent aminotransferase family. BioF subfamily.</text>
</comment>
<evidence type="ECO:0000256" key="3">
    <source>
        <dbReference type="ARBA" id="ARBA00022679"/>
    </source>
</evidence>
<dbReference type="InterPro" id="IPR015421">
    <property type="entry name" value="PyrdxlP-dep_Trfase_major"/>
</dbReference>
<keyword evidence="4 5" id="KW-0663">Pyridoxal phosphate</keyword>
<dbReference type="Proteomes" id="UP000039046">
    <property type="component" value="Unassembled WGS sequence"/>
</dbReference>
<dbReference type="InterPro" id="IPR001917">
    <property type="entry name" value="Aminotrans_II_pyridoxalP_BS"/>
</dbReference>
<dbReference type="AlphaFoldDB" id="A0A0A1T3M7"/>
<reference evidence="7 8" key="1">
    <citation type="journal article" date="2015" name="Genome Announc.">
        <title>Draft Genome Sequence and Gene Annotation of the Entomopathogenic Fungus Verticillium hemipterigenum.</title>
        <authorList>
            <person name="Horn F."/>
            <person name="Habel A."/>
            <person name="Scharf D.H."/>
            <person name="Dworschak J."/>
            <person name="Brakhage A.A."/>
            <person name="Guthke R."/>
            <person name="Hertweck C."/>
            <person name="Linde J."/>
        </authorList>
    </citation>
    <scope>NUCLEOTIDE SEQUENCE [LARGE SCALE GENOMIC DNA]</scope>
</reference>
<keyword evidence="3" id="KW-0808">Transferase</keyword>
<dbReference type="HOGENOM" id="CLU_015846_3_0_1"/>
<sequence>MKPAANRIDAGFQATLDRRQQKGRLRRLTLAAPDAVDFSSNGYLSLSTNPQVKRKYTELLQSHSTLALGSGGSRLLDGNSTFAEQLEQDVATFHGAPSALLFNSGFEANTGLFSCMANDGDIVIYDEYIHASVHDGLKLSRAAKIPFRHNTVWDATATSLSSLASLESVLEKLLRSKSGIDYYNGTKNIFIAVEGVYSMDGDAAPMLDIVQCVKRKLPYGNGLIIVDEAHSTGIMGKSGRGLVCQLGLEDEIWARVHTFGKAMGCSGAMVLCSETTRSYLINYARSLIYTTAMGFPTLAAIRATYDYLISGEADALLSKLHALVQTTHHLLSTLCKYRQPANGIFGIDEAMPQSPIMPLFTSKAHDLATHCQKRGFMLRPIVFPTVPKGTDRVRLCLHAGNTIDEVTALVRVIEEWVVLQTTAAPSTTKSQIPSRL</sequence>
<dbReference type="OrthoDB" id="2382073at2759"/>
<dbReference type="Pfam" id="PF00155">
    <property type="entry name" value="Aminotran_1_2"/>
    <property type="match status" value="1"/>
</dbReference>
<dbReference type="GO" id="GO:0016740">
    <property type="term" value="F:transferase activity"/>
    <property type="evidence" value="ECO:0007669"/>
    <property type="project" value="UniProtKB-KW"/>
</dbReference>
<dbReference type="STRING" id="1531966.A0A0A1T3M7"/>
<dbReference type="PROSITE" id="PS00599">
    <property type="entry name" value="AA_TRANSFER_CLASS_2"/>
    <property type="match status" value="1"/>
</dbReference>
<keyword evidence="8" id="KW-1185">Reference proteome</keyword>
<evidence type="ECO:0000256" key="1">
    <source>
        <dbReference type="ARBA" id="ARBA00001933"/>
    </source>
</evidence>
<evidence type="ECO:0000256" key="5">
    <source>
        <dbReference type="RuleBase" id="RU003693"/>
    </source>
</evidence>
<evidence type="ECO:0000256" key="4">
    <source>
        <dbReference type="ARBA" id="ARBA00022898"/>
    </source>
</evidence>
<evidence type="ECO:0000313" key="8">
    <source>
        <dbReference type="Proteomes" id="UP000039046"/>
    </source>
</evidence>
<dbReference type="Gene3D" id="3.40.640.10">
    <property type="entry name" value="Type I PLP-dependent aspartate aminotransferase-like (Major domain)"/>
    <property type="match status" value="1"/>
</dbReference>
<dbReference type="PANTHER" id="PTHR13693:SF77">
    <property type="entry name" value="8-AMINO-7-OXONONANOATE SYNTHASE"/>
    <property type="match status" value="1"/>
</dbReference>
<evidence type="ECO:0000313" key="7">
    <source>
        <dbReference type="EMBL" id="CEJ91776.1"/>
    </source>
</evidence>
<name>A0A0A1T3M7_9HYPO</name>
<dbReference type="Gene3D" id="3.90.1150.10">
    <property type="entry name" value="Aspartate Aminotransferase, domain 1"/>
    <property type="match status" value="1"/>
</dbReference>
<dbReference type="PANTHER" id="PTHR13693">
    <property type="entry name" value="CLASS II AMINOTRANSFERASE/8-AMINO-7-OXONONANOATE SYNTHASE"/>
    <property type="match status" value="1"/>
</dbReference>
<gene>
    <name evidence="7" type="ORF">VHEMI07469</name>
</gene>
<dbReference type="InterPro" id="IPR015422">
    <property type="entry name" value="PyrdxlP-dep_Trfase_small"/>
</dbReference>
<evidence type="ECO:0000256" key="2">
    <source>
        <dbReference type="ARBA" id="ARBA00010008"/>
    </source>
</evidence>